<feature type="transmembrane region" description="Helical" evidence="8">
    <location>
        <begin position="351"/>
        <end position="374"/>
    </location>
</feature>
<dbReference type="GO" id="GO:0006835">
    <property type="term" value="P:dicarboxylic acid transport"/>
    <property type="evidence" value="ECO:0007669"/>
    <property type="project" value="TreeGrafter"/>
</dbReference>
<evidence type="ECO:0000313" key="10">
    <source>
        <dbReference type="Proteomes" id="UP000295611"/>
    </source>
</evidence>
<accession>A0A4R7AZL8</accession>
<feature type="transmembrane region" description="Helical" evidence="8">
    <location>
        <begin position="82"/>
        <end position="101"/>
    </location>
</feature>
<comment type="caution">
    <text evidence="9">The sequence shown here is derived from an EMBL/GenBank/DDBJ whole genome shotgun (WGS) entry which is preliminary data.</text>
</comment>
<sequence>MKSNKITMWVGIALILGIVVGFLCHNSLDAASAKNVAANFSILTDVFLRMIKMIIGPLVFSTLVVGIASSDTKSVGRVGAKAMVWFIVASLVSLLIGMFYANVLQPGVGYNLPMPTGTSGLKTNALNLHDFISHMFPKSFFEAMTNNEMLQIVVFSLFFGISMAQLKNRFPTTLLKMLDDVAHTMLKLTGIVMAFAPLGVFGAVASTISTQGLGVLIIYARFLGAFLVAIATLWVFLLGIGYMYLGRDIFALMKKIRAPMMLGFATASSEAAFPKVLEQLDAFGVDSKISGFVLPLGYSFNLAASVMYASFAALFISQVYNVPMSLGSQLTMLLVLMVTSKGIAGVPRASLVVVAAVLPMFHLPEAGILLILGIDQFLDMIRTATNVMANSIATTTVAKMENMLNAPQTEPSTAAVETEGQLANQEA</sequence>
<feature type="transmembrane region" description="Helical" evidence="8">
    <location>
        <begin position="326"/>
        <end position="344"/>
    </location>
</feature>
<keyword evidence="5 8" id="KW-1133">Transmembrane helix</keyword>
<feature type="region of interest" description="Disordered" evidence="7">
    <location>
        <begin position="408"/>
        <end position="427"/>
    </location>
</feature>
<keyword evidence="2" id="KW-0813">Transport</keyword>
<dbReference type="SUPFAM" id="SSF118215">
    <property type="entry name" value="Proton glutamate symport protein"/>
    <property type="match status" value="1"/>
</dbReference>
<dbReference type="EMBL" id="SNZP01000014">
    <property type="protein sequence ID" value="TDR73262.1"/>
    <property type="molecule type" value="Genomic_DNA"/>
</dbReference>
<dbReference type="OrthoDB" id="9766690at2"/>
<keyword evidence="4 8" id="KW-0812">Transmembrane</keyword>
<evidence type="ECO:0000256" key="8">
    <source>
        <dbReference type="SAM" id="Phobius"/>
    </source>
</evidence>
<evidence type="ECO:0000256" key="7">
    <source>
        <dbReference type="SAM" id="MobiDB-lite"/>
    </source>
</evidence>
<dbReference type="Proteomes" id="UP000295611">
    <property type="component" value="Unassembled WGS sequence"/>
</dbReference>
<protein>
    <submittedName>
        <fullName evidence="9">Na+/H+-dicarboxylate symporter</fullName>
    </submittedName>
</protein>
<evidence type="ECO:0000256" key="1">
    <source>
        <dbReference type="ARBA" id="ARBA00004651"/>
    </source>
</evidence>
<proteinExistence type="predicted"/>
<feature type="transmembrane region" description="Helical" evidence="8">
    <location>
        <begin position="186"/>
        <end position="206"/>
    </location>
</feature>
<feature type="transmembrane region" description="Helical" evidence="8">
    <location>
        <begin position="218"/>
        <end position="245"/>
    </location>
</feature>
<evidence type="ECO:0000313" key="9">
    <source>
        <dbReference type="EMBL" id="TDR73262.1"/>
    </source>
</evidence>
<evidence type="ECO:0000256" key="2">
    <source>
        <dbReference type="ARBA" id="ARBA00022448"/>
    </source>
</evidence>
<dbReference type="PANTHER" id="PTHR42865:SF7">
    <property type="entry name" value="PROTON_GLUTAMATE-ASPARTATE SYMPORTER"/>
    <property type="match status" value="1"/>
</dbReference>
<dbReference type="GO" id="GO:0005886">
    <property type="term" value="C:plasma membrane"/>
    <property type="evidence" value="ECO:0007669"/>
    <property type="project" value="UniProtKB-SubCell"/>
</dbReference>
<keyword evidence="3" id="KW-1003">Cell membrane</keyword>
<feature type="transmembrane region" description="Helical" evidence="8">
    <location>
        <begin position="149"/>
        <end position="166"/>
    </location>
</feature>
<keyword evidence="6 8" id="KW-0472">Membrane</keyword>
<feature type="transmembrane region" description="Helical" evidence="8">
    <location>
        <begin position="298"/>
        <end position="320"/>
    </location>
</feature>
<reference evidence="9 10" key="1">
    <citation type="submission" date="2019-03" db="EMBL/GenBank/DDBJ databases">
        <title>Genomic Encyclopedia of Type Strains, Phase III (KMG-III): the genomes of soil and plant-associated and newly described type strains.</title>
        <authorList>
            <person name="Whitman W."/>
        </authorList>
    </citation>
    <scope>NUCLEOTIDE SEQUENCE [LARGE SCALE GENOMIC DNA]</scope>
    <source>
        <strain evidence="9 10">CECT 8976</strain>
    </source>
</reference>
<dbReference type="PANTHER" id="PTHR42865">
    <property type="entry name" value="PROTON/GLUTAMATE-ASPARTATE SYMPORTER"/>
    <property type="match status" value="1"/>
</dbReference>
<evidence type="ECO:0000256" key="6">
    <source>
        <dbReference type="ARBA" id="ARBA00023136"/>
    </source>
</evidence>
<feature type="transmembrane region" description="Helical" evidence="8">
    <location>
        <begin position="46"/>
        <end position="70"/>
    </location>
</feature>
<evidence type="ECO:0000256" key="3">
    <source>
        <dbReference type="ARBA" id="ARBA00022475"/>
    </source>
</evidence>
<dbReference type="InterPro" id="IPR001991">
    <property type="entry name" value="Na-dicarboxylate_symporter"/>
</dbReference>
<name>A0A4R7AZL8_9NEIS</name>
<gene>
    <name evidence="9" type="ORF">DFP86_11423</name>
</gene>
<comment type="subcellular location">
    <subcellularLocation>
        <location evidence="1">Cell membrane</location>
        <topology evidence="1">Multi-pass membrane protein</topology>
    </subcellularLocation>
</comment>
<dbReference type="RefSeq" id="WP_133682985.1">
    <property type="nucleotide sequence ID" value="NZ_SNZP01000014.1"/>
</dbReference>
<dbReference type="InterPro" id="IPR036458">
    <property type="entry name" value="Na:dicarbo_symporter_sf"/>
</dbReference>
<dbReference type="GO" id="GO:0015293">
    <property type="term" value="F:symporter activity"/>
    <property type="evidence" value="ECO:0007669"/>
    <property type="project" value="UniProtKB-KW"/>
</dbReference>
<evidence type="ECO:0000256" key="5">
    <source>
        <dbReference type="ARBA" id="ARBA00022989"/>
    </source>
</evidence>
<dbReference type="Gene3D" id="1.10.3860.10">
    <property type="entry name" value="Sodium:dicarboxylate symporter"/>
    <property type="match status" value="1"/>
</dbReference>
<organism evidence="9 10">
    <name type="scientific">Paludibacterium purpuratum</name>
    <dbReference type="NCBI Taxonomy" id="1144873"/>
    <lineage>
        <taxon>Bacteria</taxon>
        <taxon>Pseudomonadati</taxon>
        <taxon>Pseudomonadota</taxon>
        <taxon>Betaproteobacteria</taxon>
        <taxon>Neisseriales</taxon>
        <taxon>Chromobacteriaceae</taxon>
        <taxon>Paludibacterium</taxon>
    </lineage>
</organism>
<dbReference type="PRINTS" id="PR00173">
    <property type="entry name" value="EDTRNSPORT"/>
</dbReference>
<dbReference type="Pfam" id="PF00375">
    <property type="entry name" value="SDF"/>
    <property type="match status" value="1"/>
</dbReference>
<evidence type="ECO:0000256" key="4">
    <source>
        <dbReference type="ARBA" id="ARBA00022692"/>
    </source>
</evidence>
<keyword evidence="10" id="KW-1185">Reference proteome</keyword>
<dbReference type="AlphaFoldDB" id="A0A4R7AZL8"/>